<proteinExistence type="inferred from homology"/>
<dbReference type="CDD" id="cd05121">
    <property type="entry name" value="ABC1_ADCK3-like"/>
    <property type="match status" value="1"/>
</dbReference>
<keyword evidence="5" id="KW-0808">Transferase</keyword>
<evidence type="ECO:0000256" key="1">
    <source>
        <dbReference type="ARBA" id="ARBA00009670"/>
    </source>
</evidence>
<evidence type="ECO:0000259" key="4">
    <source>
        <dbReference type="Pfam" id="PF03109"/>
    </source>
</evidence>
<feature type="transmembrane region" description="Helical" evidence="3">
    <location>
        <begin position="520"/>
        <end position="539"/>
    </location>
</feature>
<dbReference type="STRING" id="980251.GCA_001642875_01427"/>
<dbReference type="KEGG" id="mff:MFFC18_50490"/>
<feature type="region of interest" description="Disordered" evidence="2">
    <location>
        <begin position="44"/>
        <end position="65"/>
    </location>
</feature>
<evidence type="ECO:0000313" key="5">
    <source>
        <dbReference type="EMBL" id="QEG25126.1"/>
    </source>
</evidence>
<protein>
    <recommendedName>
        <fullName evidence="4">ABC1 atypical kinase-like domain-containing protein</fullName>
    </recommendedName>
</protein>
<evidence type="ECO:0000256" key="2">
    <source>
        <dbReference type="SAM" id="MobiDB-lite"/>
    </source>
</evidence>
<comment type="similarity">
    <text evidence="1">Belongs to the protein kinase superfamily. ADCK protein kinase family.</text>
</comment>
<dbReference type="PANTHER" id="PTHR10566:SF113">
    <property type="entry name" value="PROTEIN ACTIVITY OF BC1 COMPLEX KINASE 7, CHLOROPLASTIC"/>
    <property type="match status" value="1"/>
</dbReference>
<organism evidence="5 6">
    <name type="scientific">Mariniblastus fucicola</name>
    <dbReference type="NCBI Taxonomy" id="980251"/>
    <lineage>
        <taxon>Bacteria</taxon>
        <taxon>Pseudomonadati</taxon>
        <taxon>Planctomycetota</taxon>
        <taxon>Planctomycetia</taxon>
        <taxon>Pirellulales</taxon>
        <taxon>Pirellulaceae</taxon>
        <taxon>Mariniblastus</taxon>
    </lineage>
</organism>
<dbReference type="RefSeq" id="WP_157665117.1">
    <property type="nucleotide sequence ID" value="NZ_CP042912.1"/>
</dbReference>
<dbReference type="EMBL" id="CP042912">
    <property type="protein sequence ID" value="QEG25126.1"/>
    <property type="molecule type" value="Genomic_DNA"/>
</dbReference>
<name>A0A5B9PKA9_9BACT</name>
<gene>
    <name evidence="5" type="primary">ubiB_3</name>
    <name evidence="5" type="ORF">MFFC18_50490</name>
</gene>
<dbReference type="InterPro" id="IPR011009">
    <property type="entry name" value="Kinase-like_dom_sf"/>
</dbReference>
<evidence type="ECO:0000256" key="3">
    <source>
        <dbReference type="SAM" id="Phobius"/>
    </source>
</evidence>
<evidence type="ECO:0000313" key="6">
    <source>
        <dbReference type="Proteomes" id="UP000322214"/>
    </source>
</evidence>
<dbReference type="AlphaFoldDB" id="A0A5B9PKA9"/>
<keyword evidence="3" id="KW-1133">Transmembrane helix</keyword>
<dbReference type="Pfam" id="PF03109">
    <property type="entry name" value="ABC1"/>
    <property type="match status" value="1"/>
</dbReference>
<dbReference type="InterPro" id="IPR050154">
    <property type="entry name" value="UbiB_kinase"/>
</dbReference>
<dbReference type="Proteomes" id="UP000322214">
    <property type="component" value="Chromosome"/>
</dbReference>
<dbReference type="InterPro" id="IPR004147">
    <property type="entry name" value="ABC1_dom"/>
</dbReference>
<keyword evidence="3" id="KW-0812">Transmembrane</keyword>
<feature type="domain" description="ABC1 atypical kinase-like" evidence="4">
    <location>
        <begin position="116"/>
        <end position="352"/>
    </location>
</feature>
<feature type="transmembrane region" description="Helical" evidence="3">
    <location>
        <begin position="551"/>
        <end position="571"/>
    </location>
</feature>
<accession>A0A5B9PKA9</accession>
<dbReference type="SUPFAM" id="SSF56112">
    <property type="entry name" value="Protein kinase-like (PK-like)"/>
    <property type="match status" value="1"/>
</dbReference>
<dbReference type="PANTHER" id="PTHR10566">
    <property type="entry name" value="CHAPERONE-ACTIVITY OF BC1 COMPLEX CABC1 -RELATED"/>
    <property type="match status" value="1"/>
</dbReference>
<keyword evidence="6" id="KW-1185">Reference proteome</keyword>
<keyword evidence="3" id="KW-0472">Membrane</keyword>
<reference evidence="5 6" key="1">
    <citation type="submission" date="2019-08" db="EMBL/GenBank/DDBJ databases">
        <title>Deep-cultivation of Planctomycetes and their phenomic and genomic characterization uncovers novel biology.</title>
        <authorList>
            <person name="Wiegand S."/>
            <person name="Jogler M."/>
            <person name="Boedeker C."/>
            <person name="Pinto D."/>
            <person name="Vollmers J."/>
            <person name="Rivas-Marin E."/>
            <person name="Kohn T."/>
            <person name="Peeters S.H."/>
            <person name="Heuer A."/>
            <person name="Rast P."/>
            <person name="Oberbeckmann S."/>
            <person name="Bunk B."/>
            <person name="Jeske O."/>
            <person name="Meyerdierks A."/>
            <person name="Storesund J.E."/>
            <person name="Kallscheuer N."/>
            <person name="Luecker S."/>
            <person name="Lage O.M."/>
            <person name="Pohl T."/>
            <person name="Merkel B.J."/>
            <person name="Hornburger P."/>
            <person name="Mueller R.-W."/>
            <person name="Bruemmer F."/>
            <person name="Labrenz M."/>
            <person name="Spormann A.M."/>
            <person name="Op den Camp H."/>
            <person name="Overmann J."/>
            <person name="Amann R."/>
            <person name="Jetten M.S.M."/>
            <person name="Mascher T."/>
            <person name="Medema M.H."/>
            <person name="Devos D.P."/>
            <person name="Kaster A.-K."/>
            <person name="Ovreas L."/>
            <person name="Rohde M."/>
            <person name="Galperin M.Y."/>
            <person name="Jogler C."/>
        </authorList>
    </citation>
    <scope>NUCLEOTIDE SEQUENCE [LARGE SCALE GENOMIC DNA]</scope>
    <source>
        <strain evidence="5 6">FC18</strain>
    </source>
</reference>
<dbReference type="GO" id="GO:0016740">
    <property type="term" value="F:transferase activity"/>
    <property type="evidence" value="ECO:0007669"/>
    <property type="project" value="UniProtKB-KW"/>
</dbReference>
<sequence length="578" mass="63684">MISNPFQHLNRHRQMIGLLYKYGTSDLIQKSGLVESFADTTHDRRSGAASHDWHRTDERDTGDDRSAVEKAASKGVGPHDLVADLEAMGPAFIKLGQLLSTRPDFLPGAYIEALTKLQDDAEPIEASEIFRVIEEELGQQPEYLFDSFEIEPLATASLGQVHCATMHDGRKVVIKVQRPGIAGQLARDIEAMEELASVCENFEFGRRYQLKHLVESLKQSLAMEIDYEHEVANARDIATNLAGFKSITIPKPVGELSTKRVITMEFVQCEKITDLTSDRIDESRSCELANDLFKSFLFQVLVHGAFHADPHPGNVGLTRDDGIVLMDHGLVVKFTPRLQSDLIKLLMAISDGKGSVAAEIAEASGVPGDNFDSRKFQSEIEKIVAANVNRSVDKMDSGTALMEIQTVAGQHDLFLPQEVIMLGRALMHLERVVSSLDPKFDPNEAIRTHAMDIMRQHSGKELSLATLYQALLESTEFAQKLPARANKLAELVANNGIEVKVNAFDEGKFISGLNKVANRISTGLIISAMIVAAALMMRIDVGWKIGGYPAIALLFLTLAGLAGSILVWRVIVSDRFEQ</sequence>